<dbReference type="Pfam" id="PF00903">
    <property type="entry name" value="Glyoxalase"/>
    <property type="match status" value="1"/>
</dbReference>
<gene>
    <name evidence="2" type="ORF">EIN_258010</name>
</gene>
<dbReference type="InterPro" id="IPR037523">
    <property type="entry name" value="VOC_core"/>
</dbReference>
<dbReference type="RefSeq" id="XP_004183533.1">
    <property type="nucleotide sequence ID" value="XM_004183485.1"/>
</dbReference>
<name>A0A0A1TV48_ENTIV</name>
<dbReference type="PROSITE" id="PS51819">
    <property type="entry name" value="VOC"/>
    <property type="match status" value="1"/>
</dbReference>
<protein>
    <recommendedName>
        <fullName evidence="1">VOC domain-containing protein</fullName>
    </recommendedName>
</protein>
<evidence type="ECO:0000259" key="1">
    <source>
        <dbReference type="PROSITE" id="PS51819"/>
    </source>
</evidence>
<dbReference type="Proteomes" id="UP000014680">
    <property type="component" value="Unassembled WGS sequence"/>
</dbReference>
<sequence>MTIAINHISMYTTNLEDTKNFFITFFNATPNKKYHNPKTGLSTYFLSFADSQVKLEIMTKPDLSTDCGIHTGLNHLAFSLNCKERVDELTKQLSENGYKTLSGPRTTGDGYYESCVEGPEGILIELTQ</sequence>
<dbReference type="SUPFAM" id="SSF54593">
    <property type="entry name" value="Glyoxalase/Bleomycin resistance protein/Dihydroxybiphenyl dioxygenase"/>
    <property type="match status" value="1"/>
</dbReference>
<dbReference type="PANTHER" id="PTHR36113">
    <property type="entry name" value="LYASE, PUTATIVE-RELATED-RELATED"/>
    <property type="match status" value="1"/>
</dbReference>
<dbReference type="InterPro" id="IPR051332">
    <property type="entry name" value="Fosfomycin_Res_Enzymes"/>
</dbReference>
<dbReference type="PANTHER" id="PTHR36113:SF1">
    <property type="entry name" value="GLYOXALASE_BLEOMYCIN RESISTANCE PROTEIN_DIOXYGENASE"/>
    <property type="match status" value="1"/>
</dbReference>
<dbReference type="OrthoDB" id="10249419at2759"/>
<dbReference type="Gene3D" id="3.10.180.10">
    <property type="entry name" value="2,3-Dihydroxybiphenyl 1,2-Dioxygenase, domain 1"/>
    <property type="match status" value="1"/>
</dbReference>
<proteinExistence type="predicted"/>
<dbReference type="InterPro" id="IPR004360">
    <property type="entry name" value="Glyas_Fos-R_dOase_dom"/>
</dbReference>
<dbReference type="AlphaFoldDB" id="A0A0A1TV48"/>
<dbReference type="EMBL" id="KB207142">
    <property type="protein sequence ID" value="ELP84187.1"/>
    <property type="molecule type" value="Genomic_DNA"/>
</dbReference>
<keyword evidence="3" id="KW-1185">Reference proteome</keyword>
<reference evidence="2 3" key="1">
    <citation type="submission" date="2012-10" db="EMBL/GenBank/DDBJ databases">
        <authorList>
            <person name="Zafar N."/>
            <person name="Inman J."/>
            <person name="Hall N."/>
            <person name="Lorenzi H."/>
            <person name="Caler E."/>
        </authorList>
    </citation>
    <scope>NUCLEOTIDE SEQUENCE [LARGE SCALE GENOMIC DNA]</scope>
    <source>
        <strain evidence="2 3">IP1</strain>
    </source>
</reference>
<dbReference type="VEuPathDB" id="AmoebaDB:EIN_258010"/>
<dbReference type="GeneID" id="14883158"/>
<accession>A0A0A1TV48</accession>
<feature type="domain" description="VOC" evidence="1">
    <location>
        <begin position="4"/>
        <end position="128"/>
    </location>
</feature>
<dbReference type="InterPro" id="IPR029068">
    <property type="entry name" value="Glyas_Bleomycin-R_OHBP_Dase"/>
</dbReference>
<organism evidence="2 3">
    <name type="scientific">Entamoeba invadens IP1</name>
    <dbReference type="NCBI Taxonomy" id="370355"/>
    <lineage>
        <taxon>Eukaryota</taxon>
        <taxon>Amoebozoa</taxon>
        <taxon>Evosea</taxon>
        <taxon>Archamoebae</taxon>
        <taxon>Mastigamoebida</taxon>
        <taxon>Entamoebidae</taxon>
        <taxon>Entamoeba</taxon>
    </lineage>
</organism>
<evidence type="ECO:0000313" key="2">
    <source>
        <dbReference type="EMBL" id="ELP84187.1"/>
    </source>
</evidence>
<evidence type="ECO:0000313" key="3">
    <source>
        <dbReference type="Proteomes" id="UP000014680"/>
    </source>
</evidence>
<dbReference type="KEGG" id="eiv:EIN_258010"/>